<evidence type="ECO:0000313" key="3">
    <source>
        <dbReference type="EMBL" id="GJN43211.1"/>
    </source>
</evidence>
<evidence type="ECO:0008006" key="5">
    <source>
        <dbReference type="Google" id="ProtNLM"/>
    </source>
</evidence>
<organism evidence="3 4">
    <name type="scientific">Corynebacterium ammoniagenes</name>
    <name type="common">Brevibacterium ammoniagenes</name>
    <dbReference type="NCBI Taxonomy" id="1697"/>
    <lineage>
        <taxon>Bacteria</taxon>
        <taxon>Bacillati</taxon>
        <taxon>Actinomycetota</taxon>
        <taxon>Actinomycetes</taxon>
        <taxon>Mycobacteriales</taxon>
        <taxon>Corynebacteriaceae</taxon>
        <taxon>Corynebacterium</taxon>
    </lineage>
</organism>
<evidence type="ECO:0000256" key="2">
    <source>
        <dbReference type="SAM" id="Phobius"/>
    </source>
</evidence>
<evidence type="ECO:0000313" key="4">
    <source>
        <dbReference type="Proteomes" id="UP001054925"/>
    </source>
</evidence>
<keyword evidence="2" id="KW-0812">Transmembrane</keyword>
<reference evidence="3" key="1">
    <citation type="submission" date="2021-12" db="EMBL/GenBank/DDBJ databases">
        <title>Draft genome sequence of Corynebacterium ammoniagenes strain T-723.</title>
        <authorList>
            <person name="Matsuzawa M."/>
            <person name="Hiratani M."/>
            <person name="Abe I."/>
            <person name="Tsuji Y."/>
            <person name="Nakamura J."/>
        </authorList>
    </citation>
    <scope>NUCLEOTIDE SEQUENCE</scope>
    <source>
        <strain evidence="3">T-723</strain>
    </source>
</reference>
<dbReference type="InterPro" id="IPR022566">
    <property type="entry name" value="DUF2613"/>
</dbReference>
<evidence type="ECO:0000256" key="1">
    <source>
        <dbReference type="SAM" id="MobiDB-lite"/>
    </source>
</evidence>
<protein>
    <recommendedName>
        <fullName evidence="5">DUF2613 domain-containing protein</fullName>
    </recommendedName>
</protein>
<dbReference type="AlphaFoldDB" id="A0AAV5G7C1"/>
<gene>
    <name evidence="3" type="ORF">CAT723_16900</name>
</gene>
<accession>A0AAV5G7C1</accession>
<sequence>MIPRTFGPALGSVVVGIALGIVTVIGVAQFSGQDSVPSGHAVPADDAVLGSPEYGSRG</sequence>
<dbReference type="Pfam" id="PF11021">
    <property type="entry name" value="DUF2613"/>
    <property type="match status" value="1"/>
</dbReference>
<dbReference type="Proteomes" id="UP001054925">
    <property type="component" value="Unassembled WGS sequence"/>
</dbReference>
<keyword evidence="2" id="KW-0472">Membrane</keyword>
<dbReference type="EMBL" id="BQKK01000003">
    <property type="protein sequence ID" value="GJN43211.1"/>
    <property type="molecule type" value="Genomic_DNA"/>
</dbReference>
<proteinExistence type="predicted"/>
<name>A0AAV5G7C1_CORAM</name>
<keyword evidence="2" id="KW-1133">Transmembrane helix</keyword>
<comment type="caution">
    <text evidence="3">The sequence shown here is derived from an EMBL/GenBank/DDBJ whole genome shotgun (WGS) entry which is preliminary data.</text>
</comment>
<feature type="region of interest" description="Disordered" evidence="1">
    <location>
        <begin position="33"/>
        <end position="58"/>
    </location>
</feature>
<feature type="transmembrane region" description="Helical" evidence="2">
    <location>
        <begin position="6"/>
        <end position="28"/>
    </location>
</feature>
<dbReference type="RefSeq" id="WP_003847844.1">
    <property type="nucleotide sequence ID" value="NZ_BQKK01000003.1"/>
</dbReference>